<keyword evidence="1" id="KW-0472">Membrane</keyword>
<dbReference type="RefSeq" id="WP_238181638.1">
    <property type="nucleotide sequence ID" value="NZ_BPRB01000060.1"/>
</dbReference>
<evidence type="ECO:0000313" key="2">
    <source>
        <dbReference type="EMBL" id="GJE59046.1"/>
    </source>
</evidence>
<dbReference type="Proteomes" id="UP001055057">
    <property type="component" value="Unassembled WGS sequence"/>
</dbReference>
<comment type="caution">
    <text evidence="2">The sequence shown here is derived from an EMBL/GenBank/DDBJ whole genome shotgun (WGS) entry which is preliminary data.</text>
</comment>
<feature type="transmembrane region" description="Helical" evidence="1">
    <location>
        <begin position="14"/>
        <end position="31"/>
    </location>
</feature>
<sequence length="49" mass="5265">MAILDLMEWVSDGLVAGAVLGAASYMGWVAAAREPVLRLLPVRTQGPRR</sequence>
<accession>A0ABQ4TWV9</accession>
<protein>
    <submittedName>
        <fullName evidence="2">Uncharacterized protein</fullName>
    </submittedName>
</protein>
<keyword evidence="3" id="KW-1185">Reference proteome</keyword>
<keyword evidence="1" id="KW-0812">Transmembrane</keyword>
<proteinExistence type="predicted"/>
<reference evidence="2" key="2">
    <citation type="submission" date="2021-08" db="EMBL/GenBank/DDBJ databases">
        <authorList>
            <person name="Tani A."/>
            <person name="Ola A."/>
            <person name="Ogura Y."/>
            <person name="Katsura K."/>
            <person name="Hayashi T."/>
        </authorList>
    </citation>
    <scope>NUCLEOTIDE SEQUENCE</scope>
    <source>
        <strain evidence="2">DSM 23632</strain>
    </source>
</reference>
<reference evidence="2" key="1">
    <citation type="journal article" date="2021" name="Front. Microbiol.">
        <title>Comprehensive Comparative Genomics and Phenotyping of Methylobacterium Species.</title>
        <authorList>
            <person name="Alessa O."/>
            <person name="Ogura Y."/>
            <person name="Fujitani Y."/>
            <person name="Takami H."/>
            <person name="Hayashi T."/>
            <person name="Sahin N."/>
            <person name="Tani A."/>
        </authorList>
    </citation>
    <scope>NUCLEOTIDE SEQUENCE</scope>
    <source>
        <strain evidence="2">DSM 23632</strain>
    </source>
</reference>
<evidence type="ECO:0000313" key="3">
    <source>
        <dbReference type="Proteomes" id="UP001055057"/>
    </source>
</evidence>
<organism evidence="2 3">
    <name type="scientific">Methylobacterium trifolii</name>
    <dbReference type="NCBI Taxonomy" id="1003092"/>
    <lineage>
        <taxon>Bacteria</taxon>
        <taxon>Pseudomonadati</taxon>
        <taxon>Pseudomonadota</taxon>
        <taxon>Alphaproteobacteria</taxon>
        <taxon>Hyphomicrobiales</taxon>
        <taxon>Methylobacteriaceae</taxon>
        <taxon>Methylobacterium</taxon>
    </lineage>
</organism>
<name>A0ABQ4TWV9_9HYPH</name>
<dbReference type="EMBL" id="BPRB01000060">
    <property type="protein sequence ID" value="GJE59046.1"/>
    <property type="molecule type" value="Genomic_DNA"/>
</dbReference>
<gene>
    <name evidence="2" type="ORF">MPOCJGCO_1133</name>
</gene>
<keyword evidence="1" id="KW-1133">Transmembrane helix</keyword>
<evidence type="ECO:0000256" key="1">
    <source>
        <dbReference type="SAM" id="Phobius"/>
    </source>
</evidence>